<evidence type="ECO:0000259" key="2">
    <source>
        <dbReference type="PROSITE" id="PS50222"/>
    </source>
</evidence>
<accession>A0A2S7UC04</accession>
<dbReference type="Gene3D" id="1.10.238.10">
    <property type="entry name" value="EF-hand"/>
    <property type="match status" value="1"/>
</dbReference>
<evidence type="ECO:0000313" key="3">
    <source>
        <dbReference type="EMBL" id="PQJ32466.1"/>
    </source>
</evidence>
<evidence type="ECO:0000256" key="1">
    <source>
        <dbReference type="SAM" id="MobiDB-lite"/>
    </source>
</evidence>
<dbReference type="Pfam" id="PF13202">
    <property type="entry name" value="EF-hand_5"/>
    <property type="match status" value="2"/>
</dbReference>
<sequence length="87" mass="9362">MCSTSTVDKATSRNGERPDPATIIQQMDTNEDGKLSKDEVQGPLKNDFDKLDTDSDGFLSLEELKNAPVPERPARGSGQGGRLNGGR</sequence>
<dbReference type="PROSITE" id="PS00018">
    <property type="entry name" value="EF_HAND_1"/>
    <property type="match status" value="1"/>
</dbReference>
<keyword evidence="4" id="KW-1185">Reference proteome</keyword>
<protein>
    <recommendedName>
        <fullName evidence="2">EF-hand domain-containing protein</fullName>
    </recommendedName>
</protein>
<dbReference type="InterPro" id="IPR018247">
    <property type="entry name" value="EF_Hand_1_Ca_BS"/>
</dbReference>
<reference evidence="3 4" key="1">
    <citation type="submission" date="2017-01" db="EMBL/GenBank/DDBJ databases">
        <title>Trade-off between light-utilization and light-protection in marine flavobacteria.</title>
        <authorList>
            <person name="Kumagai Y."/>
            <person name="Yoshizawa S."/>
            <person name="Kogure K."/>
            <person name="Iwasaki W."/>
        </authorList>
    </citation>
    <scope>NUCLEOTIDE SEQUENCE [LARGE SCALE GENOMIC DNA]</scope>
    <source>
        <strain evidence="3 4">KCTC 32109</strain>
    </source>
</reference>
<proteinExistence type="predicted"/>
<comment type="caution">
    <text evidence="3">The sequence shown here is derived from an EMBL/GenBank/DDBJ whole genome shotgun (WGS) entry which is preliminary data.</text>
</comment>
<dbReference type="AlphaFoldDB" id="A0A2S7UC04"/>
<dbReference type="RefSeq" id="WP_245910914.1">
    <property type="nucleotide sequence ID" value="NZ_MTPW01000001.1"/>
</dbReference>
<dbReference type="GO" id="GO:0005509">
    <property type="term" value="F:calcium ion binding"/>
    <property type="evidence" value="ECO:0007669"/>
    <property type="project" value="InterPro"/>
</dbReference>
<gene>
    <name evidence="3" type="ORF">BST92_11245</name>
</gene>
<feature type="region of interest" description="Disordered" evidence="1">
    <location>
        <begin position="1"/>
        <end position="87"/>
    </location>
</feature>
<dbReference type="Proteomes" id="UP000239747">
    <property type="component" value="Unassembled WGS sequence"/>
</dbReference>
<dbReference type="EMBL" id="MTPW01000001">
    <property type="protein sequence ID" value="PQJ32466.1"/>
    <property type="molecule type" value="Genomic_DNA"/>
</dbReference>
<name>A0A2S7UC04_9FLAO</name>
<dbReference type="InterPro" id="IPR002048">
    <property type="entry name" value="EF_hand_dom"/>
</dbReference>
<feature type="compositionally biased region" description="Basic and acidic residues" evidence="1">
    <location>
        <begin position="10"/>
        <end position="19"/>
    </location>
</feature>
<feature type="domain" description="EF-hand" evidence="2">
    <location>
        <begin position="39"/>
        <end position="74"/>
    </location>
</feature>
<dbReference type="SUPFAM" id="SSF47473">
    <property type="entry name" value="EF-hand"/>
    <property type="match status" value="1"/>
</dbReference>
<feature type="compositionally biased region" description="Gly residues" evidence="1">
    <location>
        <begin position="77"/>
        <end position="87"/>
    </location>
</feature>
<dbReference type="InterPro" id="IPR011992">
    <property type="entry name" value="EF-hand-dom_pair"/>
</dbReference>
<organism evidence="3 4">
    <name type="scientific">Nonlabens arenilitoris</name>
    <dbReference type="NCBI Taxonomy" id="1217969"/>
    <lineage>
        <taxon>Bacteria</taxon>
        <taxon>Pseudomonadati</taxon>
        <taxon>Bacteroidota</taxon>
        <taxon>Flavobacteriia</taxon>
        <taxon>Flavobacteriales</taxon>
        <taxon>Flavobacteriaceae</taxon>
        <taxon>Nonlabens</taxon>
    </lineage>
</organism>
<evidence type="ECO:0000313" key="4">
    <source>
        <dbReference type="Proteomes" id="UP000239747"/>
    </source>
</evidence>
<dbReference type="PROSITE" id="PS50222">
    <property type="entry name" value="EF_HAND_2"/>
    <property type="match status" value="1"/>
</dbReference>
<feature type="compositionally biased region" description="Basic and acidic residues" evidence="1">
    <location>
        <begin position="31"/>
        <end position="53"/>
    </location>
</feature>